<feature type="compositionally biased region" description="Low complexity" evidence="1">
    <location>
        <begin position="74"/>
        <end position="95"/>
    </location>
</feature>
<evidence type="ECO:0000313" key="3">
    <source>
        <dbReference type="Proteomes" id="UP000216306"/>
    </source>
</evidence>
<evidence type="ECO:0000256" key="1">
    <source>
        <dbReference type="SAM" id="MobiDB-lite"/>
    </source>
</evidence>
<comment type="caution">
    <text evidence="2">The sequence shown here is derived from an EMBL/GenBank/DDBJ whole genome shotgun (WGS) entry which is preliminary data.</text>
</comment>
<sequence length="118" mass="12322">MAGQDEERQLASCDACCTLFLARSLSDFCLLQNSLLFSVELTTMKFSVISAGVVLGLALSGAVVAAEATDDDATSGASDSTVMTQTQDAKAAQKAQKQKTETTKGGRPQNATPQKQSN</sequence>
<reference evidence="2 3" key="1">
    <citation type="submission" date="2017-05" db="EMBL/GenBank/DDBJ databases">
        <title>Comparative genomic of Pseudomonas savastanoi pathovars.</title>
        <authorList>
            <person name="Pintado A."/>
            <person name="Moreno-Perez A."/>
            <person name="Caballo-Ponce E."/>
            <person name="Murillo J."/>
            <person name="Bardaji L."/>
            <person name="Cerboneschi M."/>
            <person name="Rodriguez-Palenzuela P."/>
            <person name="Ramos C."/>
            <person name="Tegli S."/>
        </authorList>
    </citation>
    <scope>NUCLEOTIDE SEQUENCE [LARGE SCALE GENOMIC DNA]</scope>
    <source>
        <strain evidence="2 3">ESC 23</strain>
    </source>
</reference>
<dbReference type="AlphaFoldDB" id="A0AB73RP51"/>
<gene>
    <name evidence="2" type="ORF">CC205_08035</name>
</gene>
<organism evidence="2 3">
    <name type="scientific">Pseudomonas savastanoi pv. nerii</name>
    <dbReference type="NCBI Taxonomy" id="360921"/>
    <lineage>
        <taxon>Bacteria</taxon>
        <taxon>Pseudomonadati</taxon>
        <taxon>Pseudomonadota</taxon>
        <taxon>Gammaproteobacteria</taxon>
        <taxon>Pseudomonadales</taxon>
        <taxon>Pseudomonadaceae</taxon>
        <taxon>Pseudomonas</taxon>
    </lineage>
</organism>
<evidence type="ECO:0000313" key="2">
    <source>
        <dbReference type="EMBL" id="PAB36345.1"/>
    </source>
</evidence>
<accession>A0AB73RP51</accession>
<protein>
    <submittedName>
        <fullName evidence="2">Uncharacterized protein</fullName>
    </submittedName>
</protein>
<name>A0AB73RP51_PSESS</name>
<feature type="compositionally biased region" description="Polar residues" evidence="1">
    <location>
        <begin position="109"/>
        <end position="118"/>
    </location>
</feature>
<proteinExistence type="predicted"/>
<dbReference type="Proteomes" id="UP000216306">
    <property type="component" value="Unassembled WGS sequence"/>
</dbReference>
<dbReference type="EMBL" id="NIAY01000034">
    <property type="protein sequence ID" value="PAB36345.1"/>
    <property type="molecule type" value="Genomic_DNA"/>
</dbReference>
<feature type="region of interest" description="Disordered" evidence="1">
    <location>
        <begin position="70"/>
        <end position="118"/>
    </location>
</feature>